<gene>
    <name evidence="2" type="ORF">scyTo_0023312</name>
</gene>
<protein>
    <submittedName>
        <fullName evidence="2">Uncharacterized protein</fullName>
    </submittedName>
</protein>
<feature type="compositionally biased region" description="Basic and acidic residues" evidence="1">
    <location>
        <begin position="1"/>
        <end position="12"/>
    </location>
</feature>
<evidence type="ECO:0000256" key="1">
    <source>
        <dbReference type="SAM" id="MobiDB-lite"/>
    </source>
</evidence>
<comment type="caution">
    <text evidence="2">The sequence shown here is derived from an EMBL/GenBank/DDBJ whole genome shotgun (WGS) entry which is preliminary data.</text>
</comment>
<sequence>MVPDHVESKKPTESASSDPSTLVAASPACALPSTPAPSSTEKDGCRMETMDDKERDKDEKRLVENE</sequence>
<evidence type="ECO:0000313" key="2">
    <source>
        <dbReference type="EMBL" id="GCB81812.1"/>
    </source>
</evidence>
<keyword evidence="3" id="KW-1185">Reference proteome</keyword>
<dbReference type="EMBL" id="BFAA01028275">
    <property type="protein sequence ID" value="GCB81812.1"/>
    <property type="molecule type" value="Genomic_DNA"/>
</dbReference>
<feature type="region of interest" description="Disordered" evidence="1">
    <location>
        <begin position="1"/>
        <end position="66"/>
    </location>
</feature>
<dbReference type="Proteomes" id="UP000288216">
    <property type="component" value="Unassembled WGS sequence"/>
</dbReference>
<dbReference type="AlphaFoldDB" id="A0A401Q8V6"/>
<accession>A0A401Q8V6</accession>
<feature type="compositionally biased region" description="Basic and acidic residues" evidence="1">
    <location>
        <begin position="40"/>
        <end position="66"/>
    </location>
</feature>
<evidence type="ECO:0000313" key="3">
    <source>
        <dbReference type="Proteomes" id="UP000288216"/>
    </source>
</evidence>
<organism evidence="2 3">
    <name type="scientific">Scyliorhinus torazame</name>
    <name type="common">Cloudy catshark</name>
    <name type="synonym">Catulus torazame</name>
    <dbReference type="NCBI Taxonomy" id="75743"/>
    <lineage>
        <taxon>Eukaryota</taxon>
        <taxon>Metazoa</taxon>
        <taxon>Chordata</taxon>
        <taxon>Craniata</taxon>
        <taxon>Vertebrata</taxon>
        <taxon>Chondrichthyes</taxon>
        <taxon>Elasmobranchii</taxon>
        <taxon>Galeomorphii</taxon>
        <taxon>Galeoidea</taxon>
        <taxon>Carcharhiniformes</taxon>
        <taxon>Scyliorhinidae</taxon>
        <taxon>Scyliorhinus</taxon>
    </lineage>
</organism>
<proteinExistence type="predicted"/>
<feature type="non-terminal residue" evidence="2">
    <location>
        <position position="66"/>
    </location>
</feature>
<name>A0A401Q8V6_SCYTO</name>
<reference evidence="2 3" key="1">
    <citation type="journal article" date="2018" name="Nat. Ecol. Evol.">
        <title>Shark genomes provide insights into elasmobranch evolution and the origin of vertebrates.</title>
        <authorList>
            <person name="Hara Y"/>
            <person name="Yamaguchi K"/>
            <person name="Onimaru K"/>
            <person name="Kadota M"/>
            <person name="Koyanagi M"/>
            <person name="Keeley SD"/>
            <person name="Tatsumi K"/>
            <person name="Tanaka K"/>
            <person name="Motone F"/>
            <person name="Kageyama Y"/>
            <person name="Nozu R"/>
            <person name="Adachi N"/>
            <person name="Nishimura O"/>
            <person name="Nakagawa R"/>
            <person name="Tanegashima C"/>
            <person name="Kiyatake I"/>
            <person name="Matsumoto R"/>
            <person name="Murakumo K"/>
            <person name="Nishida K"/>
            <person name="Terakita A"/>
            <person name="Kuratani S"/>
            <person name="Sato K"/>
            <person name="Hyodo S Kuraku.S."/>
        </authorList>
    </citation>
    <scope>NUCLEOTIDE SEQUENCE [LARGE SCALE GENOMIC DNA]</scope>
</reference>